<dbReference type="Proteomes" id="UP000294947">
    <property type="component" value="Unassembled WGS sequence"/>
</dbReference>
<dbReference type="OrthoDB" id="7869604at2"/>
<proteinExistence type="predicted"/>
<comment type="caution">
    <text evidence="1">The sequence shown here is derived from an EMBL/GenBank/DDBJ whole genome shotgun (WGS) entry which is preliminary data.</text>
</comment>
<protein>
    <submittedName>
        <fullName evidence="1">Uncharacterized protein</fullName>
    </submittedName>
</protein>
<accession>A0A4V2YNC4</accession>
<dbReference type="RefSeq" id="WP_132483124.1">
    <property type="nucleotide sequence ID" value="NZ_SMKW01000008.1"/>
</dbReference>
<name>A0A4V2YNC4_9PSEU</name>
<dbReference type="EMBL" id="SMKW01000008">
    <property type="protein sequence ID" value="TDD53617.1"/>
    <property type="molecule type" value="Genomic_DNA"/>
</dbReference>
<dbReference type="AlphaFoldDB" id="A0A4V2YNC4"/>
<evidence type="ECO:0000313" key="1">
    <source>
        <dbReference type="EMBL" id="TDD53617.1"/>
    </source>
</evidence>
<sequence>MGLEDDPFAYAVTKSGSVRVSRGGRVVATVSGARAQRLIASLGVSEESDQLLLAKVTGNYKRGNERRPTA</sequence>
<gene>
    <name evidence="1" type="ORF">E1288_08750</name>
</gene>
<organism evidence="1 2">
    <name type="scientific">Saccharopolyspora elongata</name>
    <dbReference type="NCBI Taxonomy" id="2530387"/>
    <lineage>
        <taxon>Bacteria</taxon>
        <taxon>Bacillati</taxon>
        <taxon>Actinomycetota</taxon>
        <taxon>Actinomycetes</taxon>
        <taxon>Pseudonocardiales</taxon>
        <taxon>Pseudonocardiaceae</taxon>
        <taxon>Saccharopolyspora</taxon>
    </lineage>
</organism>
<keyword evidence="2" id="KW-1185">Reference proteome</keyword>
<reference evidence="1 2" key="1">
    <citation type="submission" date="2019-03" db="EMBL/GenBank/DDBJ databases">
        <title>Draft genome sequences of novel Actinobacteria.</title>
        <authorList>
            <person name="Sahin N."/>
            <person name="Ay H."/>
            <person name="Saygin H."/>
        </authorList>
    </citation>
    <scope>NUCLEOTIDE SEQUENCE [LARGE SCALE GENOMIC DNA]</scope>
    <source>
        <strain evidence="1 2">7K502</strain>
    </source>
</reference>
<evidence type="ECO:0000313" key="2">
    <source>
        <dbReference type="Proteomes" id="UP000294947"/>
    </source>
</evidence>